<organism evidence="1 2">
    <name type="scientific">Neobacillus pocheonensis</name>
    <dbReference type="NCBI Taxonomy" id="363869"/>
    <lineage>
        <taxon>Bacteria</taxon>
        <taxon>Bacillati</taxon>
        <taxon>Bacillota</taxon>
        <taxon>Bacilli</taxon>
        <taxon>Bacillales</taxon>
        <taxon>Bacillaceae</taxon>
        <taxon>Neobacillus</taxon>
    </lineage>
</organism>
<dbReference type="EMBL" id="JAMQCR010000001">
    <property type="protein sequence ID" value="MCM2532279.1"/>
    <property type="molecule type" value="Genomic_DNA"/>
</dbReference>
<dbReference type="Proteomes" id="UP001523262">
    <property type="component" value="Unassembled WGS sequence"/>
</dbReference>
<sequence>MKIEEQKYCEDLLEWCNNIYYHWESTKPRFSKLFDLKSLEDWEESYCKLNEKLKDDLQADLDDYQTAKNLYEQWEQLDKEAHAYKEIDVESERWMKIEEQQQYRKDLLEWCNDIYHQWESMKPRYSKLLDLKSLEELEGAYRKLKEKLQDDVKADFGDFRTIKSPYREAHADYQEEIEVEYDNGMKIEEQQQYREDLLEWCNNIYYHWESMKPRSSNLFDIKSIEEWEGHAVN</sequence>
<comment type="caution">
    <text evidence="1">The sequence shown here is derived from an EMBL/GenBank/DDBJ whole genome shotgun (WGS) entry which is preliminary data.</text>
</comment>
<keyword evidence="2" id="KW-1185">Reference proteome</keyword>
<proteinExistence type="predicted"/>
<reference evidence="1 2" key="1">
    <citation type="submission" date="2022-06" db="EMBL/GenBank/DDBJ databases">
        <authorList>
            <person name="Jeon C.O."/>
        </authorList>
    </citation>
    <scope>NUCLEOTIDE SEQUENCE [LARGE SCALE GENOMIC DNA]</scope>
    <source>
        <strain evidence="1 2">KCTC 13943</strain>
    </source>
</reference>
<name>A0ABT0W8F3_9BACI</name>
<evidence type="ECO:0000313" key="1">
    <source>
        <dbReference type="EMBL" id="MCM2532279.1"/>
    </source>
</evidence>
<evidence type="ECO:0000313" key="2">
    <source>
        <dbReference type="Proteomes" id="UP001523262"/>
    </source>
</evidence>
<gene>
    <name evidence="1" type="ORF">NDK43_07610</name>
</gene>
<protein>
    <submittedName>
        <fullName evidence="1">Uncharacterized protein</fullName>
    </submittedName>
</protein>
<accession>A0ABT0W8F3</accession>